<dbReference type="PANTHER" id="PTHR43540">
    <property type="entry name" value="PEROXYUREIDOACRYLATE/UREIDOACRYLATE AMIDOHYDROLASE-RELATED"/>
    <property type="match status" value="1"/>
</dbReference>
<gene>
    <name evidence="4" type="ORF">UCREL1_4118</name>
</gene>
<dbReference type="InterPro" id="IPR000868">
    <property type="entry name" value="Isochorismatase-like_dom"/>
</dbReference>
<dbReference type="Proteomes" id="UP000012174">
    <property type="component" value="Unassembled WGS sequence"/>
</dbReference>
<accession>M7TFX6</accession>
<dbReference type="InterPro" id="IPR036380">
    <property type="entry name" value="Isochorismatase-like_sf"/>
</dbReference>
<protein>
    <submittedName>
        <fullName evidence="4">Putative isochorismatase hydrolase protein</fullName>
    </submittedName>
</protein>
<comment type="similarity">
    <text evidence="1">Belongs to the isochorismatase family.</text>
</comment>
<dbReference type="Pfam" id="PF00857">
    <property type="entry name" value="Isochorismatase"/>
    <property type="match status" value="1"/>
</dbReference>
<dbReference type="SUPFAM" id="SSF52499">
    <property type="entry name" value="Isochorismatase-like hydrolases"/>
    <property type="match status" value="1"/>
</dbReference>
<dbReference type="GO" id="GO:0016787">
    <property type="term" value="F:hydrolase activity"/>
    <property type="evidence" value="ECO:0007669"/>
    <property type="project" value="UniProtKB-KW"/>
</dbReference>
<evidence type="ECO:0000256" key="1">
    <source>
        <dbReference type="ARBA" id="ARBA00006336"/>
    </source>
</evidence>
<organism evidence="4 5">
    <name type="scientific">Eutypa lata (strain UCR-EL1)</name>
    <name type="common">Grapevine dieback disease fungus</name>
    <name type="synonym">Eutypa armeniacae</name>
    <dbReference type="NCBI Taxonomy" id="1287681"/>
    <lineage>
        <taxon>Eukaryota</taxon>
        <taxon>Fungi</taxon>
        <taxon>Dikarya</taxon>
        <taxon>Ascomycota</taxon>
        <taxon>Pezizomycotina</taxon>
        <taxon>Sordariomycetes</taxon>
        <taxon>Xylariomycetidae</taxon>
        <taxon>Xylariales</taxon>
        <taxon>Diatrypaceae</taxon>
        <taxon>Eutypa</taxon>
    </lineage>
</organism>
<keyword evidence="5" id="KW-1185">Reference proteome</keyword>
<sequence>MATEDPWRPSSYGPSKTALLLLDYENAHVDMIPDPKTKEIVVNSTKRLLMAARENNVAIVHCLMDTTQDPPIMSKGTEKWLSVIKPLLLANPEMAAHYSDFAIPAAGATGGGHESTSSRNPGYMSALVADGILPLLREKLGVRHLIMSGITTSGPVLGTALHATDLDFVVTVVEDASWDPNEQVHRALIDSVIPTLAWVSTTAETVGCMSG</sequence>
<name>M7TFX6_EUTLA</name>
<evidence type="ECO:0000313" key="5">
    <source>
        <dbReference type="Proteomes" id="UP000012174"/>
    </source>
</evidence>
<dbReference type="HOGENOM" id="CLU_068979_4_0_1"/>
<dbReference type="AlphaFoldDB" id="M7TFX6"/>
<evidence type="ECO:0000256" key="2">
    <source>
        <dbReference type="ARBA" id="ARBA00022801"/>
    </source>
</evidence>
<evidence type="ECO:0000259" key="3">
    <source>
        <dbReference type="Pfam" id="PF00857"/>
    </source>
</evidence>
<dbReference type="PANTHER" id="PTHR43540:SF1">
    <property type="entry name" value="ISOCHORISMATASE HYDROLASE"/>
    <property type="match status" value="1"/>
</dbReference>
<dbReference type="InterPro" id="IPR050272">
    <property type="entry name" value="Isochorismatase-like_hydrls"/>
</dbReference>
<reference evidence="5" key="1">
    <citation type="journal article" date="2013" name="Genome Announc.">
        <title>Draft genome sequence of the grapevine dieback fungus Eutypa lata UCR-EL1.</title>
        <authorList>
            <person name="Blanco-Ulate B."/>
            <person name="Rolshausen P.E."/>
            <person name="Cantu D."/>
        </authorList>
    </citation>
    <scope>NUCLEOTIDE SEQUENCE [LARGE SCALE GENOMIC DNA]</scope>
    <source>
        <strain evidence="5">UCR-EL1</strain>
    </source>
</reference>
<dbReference type="eggNOG" id="ENOG502S2QC">
    <property type="taxonomic scope" value="Eukaryota"/>
</dbReference>
<evidence type="ECO:0000313" key="4">
    <source>
        <dbReference type="EMBL" id="EMR68861.1"/>
    </source>
</evidence>
<proteinExistence type="inferred from homology"/>
<dbReference type="KEGG" id="ela:UCREL1_4118"/>
<keyword evidence="2 4" id="KW-0378">Hydrolase</keyword>
<dbReference type="EMBL" id="KB706169">
    <property type="protein sequence ID" value="EMR68861.1"/>
    <property type="molecule type" value="Genomic_DNA"/>
</dbReference>
<dbReference type="Gene3D" id="3.40.50.850">
    <property type="entry name" value="Isochorismatase-like"/>
    <property type="match status" value="1"/>
</dbReference>
<dbReference type="OMA" id="TPFPACK"/>
<feature type="domain" description="Isochorismatase-like" evidence="3">
    <location>
        <begin position="17"/>
        <end position="204"/>
    </location>
</feature>
<dbReference type="OrthoDB" id="1739143at2759"/>